<dbReference type="EMBL" id="UYWY01024826">
    <property type="protein sequence ID" value="VDM49138.1"/>
    <property type="molecule type" value="Genomic_DNA"/>
</dbReference>
<proteinExistence type="predicted"/>
<accession>A0A183VAP7</accession>
<organism evidence="4 5">
    <name type="scientific">Toxocara canis</name>
    <name type="common">Canine roundworm</name>
    <dbReference type="NCBI Taxonomy" id="6265"/>
    <lineage>
        <taxon>Eukaryota</taxon>
        <taxon>Metazoa</taxon>
        <taxon>Ecdysozoa</taxon>
        <taxon>Nematoda</taxon>
        <taxon>Chromadorea</taxon>
        <taxon>Rhabditida</taxon>
        <taxon>Spirurina</taxon>
        <taxon>Ascaridomorpha</taxon>
        <taxon>Ascaridoidea</taxon>
        <taxon>Toxocaridae</taxon>
        <taxon>Toxocara</taxon>
    </lineage>
</organism>
<evidence type="ECO:0000256" key="2">
    <source>
        <dbReference type="SAM" id="SignalP"/>
    </source>
</evidence>
<feature type="transmembrane region" description="Helical" evidence="1">
    <location>
        <begin position="272"/>
        <end position="290"/>
    </location>
</feature>
<dbReference type="InterPro" id="IPR002918">
    <property type="entry name" value="Lipase_EstA/Esterase_EstB"/>
</dbReference>
<reference evidence="5" key="1">
    <citation type="submission" date="2016-06" db="UniProtKB">
        <authorList>
            <consortium name="WormBaseParasite"/>
        </authorList>
    </citation>
    <scope>IDENTIFICATION</scope>
</reference>
<protein>
    <submittedName>
        <fullName evidence="5">PNP_UDP_1 domain-containing protein</fullName>
    </submittedName>
</protein>
<reference evidence="3 4" key="2">
    <citation type="submission" date="2018-11" db="EMBL/GenBank/DDBJ databases">
        <authorList>
            <consortium name="Pathogen Informatics"/>
        </authorList>
    </citation>
    <scope>NUCLEOTIDE SEQUENCE [LARGE SCALE GENOMIC DNA]</scope>
</reference>
<keyword evidence="4" id="KW-1185">Reference proteome</keyword>
<keyword evidence="1" id="KW-0812">Transmembrane</keyword>
<evidence type="ECO:0000256" key="1">
    <source>
        <dbReference type="SAM" id="Phobius"/>
    </source>
</evidence>
<dbReference type="AlphaFoldDB" id="A0A183VAP7"/>
<dbReference type="WBParaSite" id="TCNE_0001781801-mRNA-1">
    <property type="protein sequence ID" value="TCNE_0001781801-mRNA-1"/>
    <property type="gene ID" value="TCNE_0001781801"/>
</dbReference>
<dbReference type="GO" id="GO:0016298">
    <property type="term" value="F:lipase activity"/>
    <property type="evidence" value="ECO:0007669"/>
    <property type="project" value="TreeGrafter"/>
</dbReference>
<feature type="signal peptide" evidence="2">
    <location>
        <begin position="1"/>
        <end position="19"/>
    </location>
</feature>
<dbReference type="Gene3D" id="3.40.50.1820">
    <property type="entry name" value="alpha/beta hydrolase"/>
    <property type="match status" value="1"/>
</dbReference>
<keyword evidence="1" id="KW-1133">Transmembrane helix</keyword>
<name>A0A183VAP7_TOXCA</name>
<evidence type="ECO:0000313" key="5">
    <source>
        <dbReference type="WBParaSite" id="TCNE_0001781801-mRNA-1"/>
    </source>
</evidence>
<evidence type="ECO:0000313" key="3">
    <source>
        <dbReference type="EMBL" id="VDM49138.1"/>
    </source>
</evidence>
<dbReference type="InterPro" id="IPR029058">
    <property type="entry name" value="AB_hydrolase_fold"/>
</dbReference>
<keyword evidence="1" id="KW-0472">Membrane</keyword>
<dbReference type="PANTHER" id="PTHR32015">
    <property type="entry name" value="FASTING INDUCED LIPASE"/>
    <property type="match status" value="1"/>
</dbReference>
<sequence length="300" mass="34013">MFKEYAYALLLLCTATARCQFNEHFEQFILRTRGNKTLQLVKGEDDPDQRIFGGRMGPKDIVIGRPLLIVNGMKGWNKTTSLTYFADLLTLYGYNATQIYGIVPAAGKGNPSNIMQMKCAYFKEVRLLVELIYSYALMQVDIISTGAGTVVARKAILGGACLDENENLGKPITNKEELNRQPSRFEGTLSYALYSYSDEVVGSQCCQHQCGQLRHANAIFVYNKFDHRSLLERTVHKQFELLIGNATTSISSRLYYGRNSLERNLHYSIVDYFIQLFVVIVAVLCLVTFLKSKKYSGLWR</sequence>
<gene>
    <name evidence="3" type="ORF">TCNE_LOCUS17817</name>
</gene>
<evidence type="ECO:0000313" key="4">
    <source>
        <dbReference type="Proteomes" id="UP000050794"/>
    </source>
</evidence>
<dbReference type="Proteomes" id="UP000050794">
    <property type="component" value="Unassembled WGS sequence"/>
</dbReference>
<dbReference type="Pfam" id="PF01674">
    <property type="entry name" value="Lipase_2"/>
    <property type="match status" value="1"/>
</dbReference>
<keyword evidence="2" id="KW-0732">Signal</keyword>
<dbReference type="PANTHER" id="PTHR32015:SF3">
    <property type="entry name" value="TRIACYLGLYCEROL LIPASE"/>
    <property type="match status" value="1"/>
</dbReference>
<feature type="chain" id="PRO_5044553705" evidence="2">
    <location>
        <begin position="20"/>
        <end position="300"/>
    </location>
</feature>
<dbReference type="GO" id="GO:0016042">
    <property type="term" value="P:lipid catabolic process"/>
    <property type="evidence" value="ECO:0007669"/>
    <property type="project" value="InterPro"/>
</dbReference>